<reference evidence="3" key="2">
    <citation type="submission" date="2020-04" db="EMBL/GenBank/DDBJ databases">
        <authorList>
            <consortium name="NCBI Genome Project"/>
        </authorList>
    </citation>
    <scope>NUCLEOTIDE SEQUENCE</scope>
    <source>
        <strain evidence="3">CBS 342.82</strain>
    </source>
</reference>
<feature type="region of interest" description="Disordered" evidence="1">
    <location>
        <begin position="118"/>
        <end position="145"/>
    </location>
</feature>
<evidence type="ECO:0000313" key="3">
    <source>
        <dbReference type="RefSeq" id="XP_033459192.1"/>
    </source>
</evidence>
<keyword evidence="2" id="KW-1185">Reference proteome</keyword>
<dbReference type="Proteomes" id="UP000504637">
    <property type="component" value="Unplaced"/>
</dbReference>
<accession>A0A6J3M2C0</accession>
<dbReference type="RefSeq" id="XP_033459192.1">
    <property type="nucleotide sequence ID" value="XM_033599837.1"/>
</dbReference>
<reference evidence="3" key="3">
    <citation type="submission" date="2025-08" db="UniProtKB">
        <authorList>
            <consortium name="RefSeq"/>
        </authorList>
    </citation>
    <scope>IDENTIFICATION</scope>
    <source>
        <strain evidence="3">CBS 342.82</strain>
    </source>
</reference>
<name>A0A6J3M2C0_9PEZI</name>
<evidence type="ECO:0000313" key="2">
    <source>
        <dbReference type="Proteomes" id="UP000504637"/>
    </source>
</evidence>
<gene>
    <name evidence="3" type="ORF">K489DRAFT_234486</name>
</gene>
<feature type="region of interest" description="Disordered" evidence="1">
    <location>
        <begin position="21"/>
        <end position="59"/>
    </location>
</feature>
<feature type="region of interest" description="Disordered" evidence="1">
    <location>
        <begin position="300"/>
        <end position="341"/>
    </location>
</feature>
<feature type="region of interest" description="Disordered" evidence="1">
    <location>
        <begin position="431"/>
        <end position="471"/>
    </location>
</feature>
<feature type="region of interest" description="Disordered" evidence="1">
    <location>
        <begin position="230"/>
        <end position="261"/>
    </location>
</feature>
<evidence type="ECO:0000256" key="1">
    <source>
        <dbReference type="SAM" id="MobiDB-lite"/>
    </source>
</evidence>
<proteinExistence type="predicted"/>
<dbReference type="AlphaFoldDB" id="A0A6J3M2C0"/>
<sequence length="485" mass="52981">MDPEQFAARLRTFSAEQSIQALSRPVSRDSRLGRRTPVPIVIPPKYDEDAPHKGLGGGVRHPVSLNSAASTNVDSVFSPGMTDGTQTPLTSLGSPGFLSPLEDEFRRKQSIDDLIRTEDRPPVSPLLHAVDEQESSPTSTVRPASHLEITESGQNLEQELEAARISAWSSSSEDITNASDSSSTYSYTRQSIVATKPSLVISEIQESSEPPTHTFDPSWEFSSEARFLDRAGNDARSRRSRRSCSPSARAPSPASSMRNSRAMDAPIPVSFEDLPQRPMTSASREKIAIESFDDGKIFVPETFNALPPPPPLQPPSMSHFSWSSARPASSGDAQPSRSYRDIFPSAHQPSVARPTLFAYAQSRHEYSKARRLNFHFRSPSSMARQNMQVDPTNTNPSVFAAELYGESAFEGHMAVEAPSEIHPARQYHFYPAPSLHTPGGRSRSLSSKSSRGRMGAATPAPTTPGKSSKTAFFQSAFGQCFGRRS</sequence>
<feature type="region of interest" description="Disordered" evidence="1">
    <location>
        <begin position="167"/>
        <end position="186"/>
    </location>
</feature>
<dbReference type="GeneID" id="54357636"/>
<feature type="compositionally biased region" description="Low complexity" evidence="1">
    <location>
        <begin position="439"/>
        <end position="455"/>
    </location>
</feature>
<feature type="compositionally biased region" description="Polar residues" evidence="1">
    <location>
        <begin position="316"/>
        <end position="337"/>
    </location>
</feature>
<reference evidence="3" key="1">
    <citation type="submission" date="2020-01" db="EMBL/GenBank/DDBJ databases">
        <authorList>
            <consortium name="DOE Joint Genome Institute"/>
            <person name="Haridas S."/>
            <person name="Albert R."/>
            <person name="Binder M."/>
            <person name="Bloem J."/>
            <person name="Labutti K."/>
            <person name="Salamov A."/>
            <person name="Andreopoulos B."/>
            <person name="Baker S.E."/>
            <person name="Barry K."/>
            <person name="Bills G."/>
            <person name="Bluhm B.H."/>
            <person name="Cannon C."/>
            <person name="Castanera R."/>
            <person name="Culley D.E."/>
            <person name="Daum C."/>
            <person name="Ezra D."/>
            <person name="Gonzalez J.B."/>
            <person name="Henrissat B."/>
            <person name="Kuo A."/>
            <person name="Liang C."/>
            <person name="Lipzen A."/>
            <person name="Lutzoni F."/>
            <person name="Magnuson J."/>
            <person name="Mondo S."/>
            <person name="Nolan M."/>
            <person name="Ohm R."/>
            <person name="Pangilinan J."/>
            <person name="Park H.-J."/>
            <person name="Ramirez L."/>
            <person name="Alfaro M."/>
            <person name="Sun H."/>
            <person name="Tritt A."/>
            <person name="Yoshinaga Y."/>
            <person name="Zwiers L.-H."/>
            <person name="Turgeon B.G."/>
            <person name="Goodwin S.B."/>
            <person name="Spatafora J.W."/>
            <person name="Crous P.W."/>
            <person name="Grigoriev I.V."/>
        </authorList>
    </citation>
    <scope>NUCLEOTIDE SEQUENCE</scope>
    <source>
        <strain evidence="3">CBS 342.82</strain>
    </source>
</reference>
<feature type="compositionally biased region" description="Low complexity" evidence="1">
    <location>
        <begin position="243"/>
        <end position="261"/>
    </location>
</feature>
<protein>
    <submittedName>
        <fullName evidence="3">Uncharacterized protein</fullName>
    </submittedName>
</protein>
<organism evidence="3">
    <name type="scientific">Dissoconium aciculare CBS 342.82</name>
    <dbReference type="NCBI Taxonomy" id="1314786"/>
    <lineage>
        <taxon>Eukaryota</taxon>
        <taxon>Fungi</taxon>
        <taxon>Dikarya</taxon>
        <taxon>Ascomycota</taxon>
        <taxon>Pezizomycotina</taxon>
        <taxon>Dothideomycetes</taxon>
        <taxon>Dothideomycetidae</taxon>
        <taxon>Mycosphaerellales</taxon>
        <taxon>Dissoconiaceae</taxon>
        <taxon>Dissoconium</taxon>
    </lineage>
</organism>